<evidence type="ECO:0000313" key="3">
    <source>
        <dbReference type="Proteomes" id="UP000584374"/>
    </source>
</evidence>
<dbReference type="EMBL" id="JACHIW010000003">
    <property type="protein sequence ID" value="MBB5159912.1"/>
    <property type="molecule type" value="Genomic_DNA"/>
</dbReference>
<dbReference type="Proteomes" id="UP000584374">
    <property type="component" value="Unassembled WGS sequence"/>
</dbReference>
<proteinExistence type="predicted"/>
<reference evidence="2 3" key="1">
    <citation type="submission" date="2020-08" db="EMBL/GenBank/DDBJ databases">
        <title>Sequencing the genomes of 1000 actinobacteria strains.</title>
        <authorList>
            <person name="Klenk H.-P."/>
        </authorList>
    </citation>
    <scope>NUCLEOTIDE SEQUENCE [LARGE SCALE GENOMIC DNA]</scope>
    <source>
        <strain evidence="2 3">DSM 45584</strain>
    </source>
</reference>
<accession>A0A840QBJ1</accession>
<gene>
    <name evidence="2" type="ORF">BJ970_007512</name>
</gene>
<dbReference type="AlphaFoldDB" id="A0A840QBJ1"/>
<feature type="region of interest" description="Disordered" evidence="1">
    <location>
        <begin position="88"/>
        <end position="118"/>
    </location>
</feature>
<feature type="compositionally biased region" description="Pro residues" evidence="1">
    <location>
        <begin position="98"/>
        <end position="112"/>
    </location>
</feature>
<keyword evidence="3" id="KW-1185">Reference proteome</keyword>
<evidence type="ECO:0000256" key="1">
    <source>
        <dbReference type="SAM" id="MobiDB-lite"/>
    </source>
</evidence>
<comment type="caution">
    <text evidence="2">The sequence shown here is derived from an EMBL/GenBank/DDBJ whole genome shotgun (WGS) entry which is preliminary data.</text>
</comment>
<organism evidence="2 3">
    <name type="scientific">Saccharopolyspora phatthalungensis</name>
    <dbReference type="NCBI Taxonomy" id="664693"/>
    <lineage>
        <taxon>Bacteria</taxon>
        <taxon>Bacillati</taxon>
        <taxon>Actinomycetota</taxon>
        <taxon>Actinomycetes</taxon>
        <taxon>Pseudonocardiales</taxon>
        <taxon>Pseudonocardiaceae</taxon>
        <taxon>Saccharopolyspora</taxon>
    </lineage>
</organism>
<dbReference type="Pfam" id="PF14428">
    <property type="entry name" value="DddA-like"/>
    <property type="match status" value="1"/>
</dbReference>
<evidence type="ECO:0008006" key="4">
    <source>
        <dbReference type="Google" id="ProtNLM"/>
    </source>
</evidence>
<name>A0A840QBJ1_9PSEU</name>
<feature type="region of interest" description="Disordered" evidence="1">
    <location>
        <begin position="238"/>
        <end position="258"/>
    </location>
</feature>
<evidence type="ECO:0000313" key="2">
    <source>
        <dbReference type="EMBL" id="MBB5159912.1"/>
    </source>
</evidence>
<dbReference type="InterPro" id="IPR032724">
    <property type="entry name" value="SCP1.201-like"/>
</dbReference>
<protein>
    <recommendedName>
        <fullName evidence="4">Nucleic acid/nucleotide deaminase of polymorphic system toxin</fullName>
    </recommendedName>
</protein>
<sequence>MSALEEVDQGLANAVGKLDVALPQMDQALTAWEEGRDALVWAFTGSTDPEAAEAVQTQEWAIETLTEARRMLAAVRERIEQYRRSIGAGASSAAGNTPPQPERPAAPKPPPNAVGVDGSEYPAAAAWAVDEGLPPRVQRGAGSPTVGYVRVNGLPTRVQSGADGFSDMVDQRLQEIGVRRPLDLRRHVEMKIAAMMTRTGDQHQEVVINHAPCGSEPGQTRGCHDMLERFLPRGRSMTVHGTTADGKPFSHTYHGKGS</sequence>